<keyword evidence="1" id="KW-1133">Transmembrane helix</keyword>
<dbReference type="EMBL" id="UOFA01000207">
    <property type="protein sequence ID" value="VAW45595.1"/>
    <property type="molecule type" value="Genomic_DNA"/>
</dbReference>
<feature type="transmembrane region" description="Helical" evidence="1">
    <location>
        <begin position="9"/>
        <end position="26"/>
    </location>
</feature>
<protein>
    <submittedName>
        <fullName evidence="2">Uncharacterized protein</fullName>
    </submittedName>
</protein>
<keyword evidence="1" id="KW-0472">Membrane</keyword>
<proteinExistence type="predicted"/>
<feature type="transmembrane region" description="Helical" evidence="1">
    <location>
        <begin position="191"/>
        <end position="209"/>
    </location>
</feature>
<keyword evidence="1" id="KW-0812">Transmembrane</keyword>
<sequence>MNKAVKQKTPLLFLVGISIFWGYYYQSNSRLNDFGAANYEWLFLLDGLLVLPILCFLCIKDKKQAAIKAVVMSCLVVLIGSYIIPEQNKFIWYYLESGRYVVLALFLLFEITAIVTVFLAIKAALNQGADADLAISQPIKRFLGDGAVAQILMFEARTWTYALFSKGITHQQFSGDEHFSYHQKDGAESNLFGFVILILIEIPLMHLLLHFTWSPMAATIATLLTFVSLVFFFAEYRALSRRPISISQDNLIIRYGLYAPLIIPLGNIASIENNQAYVPRSKQVKRYNYAGTANVVITLIQPEGSVQSIYLGVDSPVTLIEAVRQLKS</sequence>
<evidence type="ECO:0000256" key="1">
    <source>
        <dbReference type="SAM" id="Phobius"/>
    </source>
</evidence>
<accession>A0A3B0VPZ9</accession>
<evidence type="ECO:0000313" key="2">
    <source>
        <dbReference type="EMBL" id="VAW45595.1"/>
    </source>
</evidence>
<feature type="transmembrane region" description="Helical" evidence="1">
    <location>
        <begin position="41"/>
        <end position="59"/>
    </location>
</feature>
<name>A0A3B0VPZ9_9ZZZZ</name>
<reference evidence="2" key="1">
    <citation type="submission" date="2018-06" db="EMBL/GenBank/DDBJ databases">
        <authorList>
            <person name="Zhirakovskaya E."/>
        </authorList>
    </citation>
    <scope>NUCLEOTIDE SEQUENCE</scope>
</reference>
<feature type="transmembrane region" description="Helical" evidence="1">
    <location>
        <begin position="215"/>
        <end position="234"/>
    </location>
</feature>
<feature type="transmembrane region" description="Helical" evidence="1">
    <location>
        <begin position="100"/>
        <end position="121"/>
    </location>
</feature>
<gene>
    <name evidence="2" type="ORF">MNBD_GAMMA02-1353</name>
</gene>
<feature type="transmembrane region" description="Helical" evidence="1">
    <location>
        <begin position="66"/>
        <end position="84"/>
    </location>
</feature>
<dbReference type="AlphaFoldDB" id="A0A3B0VPZ9"/>
<organism evidence="2">
    <name type="scientific">hydrothermal vent metagenome</name>
    <dbReference type="NCBI Taxonomy" id="652676"/>
    <lineage>
        <taxon>unclassified sequences</taxon>
        <taxon>metagenomes</taxon>
        <taxon>ecological metagenomes</taxon>
    </lineage>
</organism>